<dbReference type="InterPro" id="IPR003591">
    <property type="entry name" value="Leu-rich_rpt_typical-subtyp"/>
</dbReference>
<reference evidence="3" key="2">
    <citation type="submission" date="2025-08" db="UniProtKB">
        <authorList>
            <consortium name="Ensembl"/>
        </authorList>
    </citation>
    <scope>IDENTIFICATION</scope>
</reference>
<dbReference type="PRINTS" id="PR00019">
    <property type="entry name" value="LEURICHRPT"/>
</dbReference>
<sequence length="176" mass="20450">IPLNPLTTQILKVFCGLYFQTLHLSDNRIEEVHERILNKTVNLRFLDLSYNKIREDRIAPRAWIHLLKLESLDLSHNKLVHVPSFLPVGLKQLHLHHNQIERIPGYVFGHMKPGLDLLHLSHNKLSNDGIDNVSFLGLYNTLTELLLDHNQLRSIPRGVLKLKSLQLLRLNHNVIR</sequence>
<dbReference type="AlphaFoldDB" id="A0A4W5LW34"/>
<reference evidence="3" key="3">
    <citation type="submission" date="2025-09" db="UniProtKB">
        <authorList>
            <consortium name="Ensembl"/>
        </authorList>
    </citation>
    <scope>IDENTIFICATION</scope>
</reference>
<evidence type="ECO:0000313" key="3">
    <source>
        <dbReference type="Ensembl" id="ENSHHUP00000030232.1"/>
    </source>
</evidence>
<keyword evidence="4" id="KW-1185">Reference proteome</keyword>
<protein>
    <submittedName>
        <fullName evidence="3">Uncharacterized protein</fullName>
    </submittedName>
</protein>
<dbReference type="GO" id="GO:0030198">
    <property type="term" value="P:extracellular matrix organization"/>
    <property type="evidence" value="ECO:0007669"/>
    <property type="project" value="TreeGrafter"/>
</dbReference>
<evidence type="ECO:0000313" key="4">
    <source>
        <dbReference type="Proteomes" id="UP000314982"/>
    </source>
</evidence>
<reference evidence="4" key="1">
    <citation type="submission" date="2018-06" db="EMBL/GenBank/DDBJ databases">
        <title>Genome assembly of Danube salmon.</title>
        <authorList>
            <person name="Macqueen D.J."/>
            <person name="Gundappa M.K."/>
        </authorList>
    </citation>
    <scope>NUCLEOTIDE SEQUENCE [LARGE SCALE GENOMIC DNA]</scope>
</reference>
<dbReference type="InterPro" id="IPR001611">
    <property type="entry name" value="Leu-rich_rpt"/>
</dbReference>
<dbReference type="GeneTree" id="ENSGT00940000164248"/>
<dbReference type="InterPro" id="IPR032675">
    <property type="entry name" value="LRR_dom_sf"/>
</dbReference>
<dbReference type="GO" id="GO:0008201">
    <property type="term" value="F:heparin binding"/>
    <property type="evidence" value="ECO:0007669"/>
    <property type="project" value="TreeGrafter"/>
</dbReference>
<keyword evidence="1" id="KW-0433">Leucine-rich repeat</keyword>
<dbReference type="Proteomes" id="UP000314982">
    <property type="component" value="Unassembled WGS sequence"/>
</dbReference>
<dbReference type="Pfam" id="PF13855">
    <property type="entry name" value="LRR_8"/>
    <property type="match status" value="2"/>
</dbReference>
<dbReference type="Gene3D" id="3.80.10.10">
    <property type="entry name" value="Ribonuclease Inhibitor"/>
    <property type="match status" value="2"/>
</dbReference>
<dbReference type="GO" id="GO:0031012">
    <property type="term" value="C:extracellular matrix"/>
    <property type="evidence" value="ECO:0007669"/>
    <property type="project" value="TreeGrafter"/>
</dbReference>
<organism evidence="3 4">
    <name type="scientific">Hucho hucho</name>
    <name type="common">huchen</name>
    <dbReference type="NCBI Taxonomy" id="62062"/>
    <lineage>
        <taxon>Eukaryota</taxon>
        <taxon>Metazoa</taxon>
        <taxon>Chordata</taxon>
        <taxon>Craniata</taxon>
        <taxon>Vertebrata</taxon>
        <taxon>Euteleostomi</taxon>
        <taxon>Actinopterygii</taxon>
        <taxon>Neopterygii</taxon>
        <taxon>Teleostei</taxon>
        <taxon>Protacanthopterygii</taxon>
        <taxon>Salmoniformes</taxon>
        <taxon>Salmonidae</taxon>
        <taxon>Salmoninae</taxon>
        <taxon>Hucho</taxon>
    </lineage>
</organism>
<dbReference type="PROSITE" id="PS51450">
    <property type="entry name" value="LRR"/>
    <property type="match status" value="3"/>
</dbReference>
<dbReference type="GO" id="GO:0070052">
    <property type="term" value="F:collagen V binding"/>
    <property type="evidence" value="ECO:0007669"/>
    <property type="project" value="TreeGrafter"/>
</dbReference>
<name>A0A4W5LW34_9TELE</name>
<keyword evidence="2" id="KW-0677">Repeat</keyword>
<dbReference type="PANTHER" id="PTHR46544">
    <property type="entry name" value="EXTRACELLULAR MATRIX PROTEIN 2-RELATED"/>
    <property type="match status" value="1"/>
</dbReference>
<proteinExistence type="predicted"/>
<dbReference type="SMART" id="SM00369">
    <property type="entry name" value="LRR_TYP"/>
    <property type="match status" value="5"/>
</dbReference>
<dbReference type="SUPFAM" id="SSF52058">
    <property type="entry name" value="L domain-like"/>
    <property type="match status" value="1"/>
</dbReference>
<dbReference type="GO" id="GO:0010811">
    <property type="term" value="P:positive regulation of cell-substrate adhesion"/>
    <property type="evidence" value="ECO:0007669"/>
    <property type="project" value="TreeGrafter"/>
</dbReference>
<dbReference type="InterPro" id="IPR043184">
    <property type="entry name" value="ECM2"/>
</dbReference>
<dbReference type="PANTHER" id="PTHR46544:SF2">
    <property type="entry name" value="EXTRACELLULAR MATRIX PROTEIN 2-RELATED"/>
    <property type="match status" value="1"/>
</dbReference>
<evidence type="ECO:0000256" key="2">
    <source>
        <dbReference type="ARBA" id="ARBA00022737"/>
    </source>
</evidence>
<evidence type="ECO:0000256" key="1">
    <source>
        <dbReference type="ARBA" id="ARBA00022614"/>
    </source>
</evidence>
<dbReference type="STRING" id="62062.ENSHHUP00000030232"/>
<accession>A0A4W5LW34</accession>
<dbReference type="Ensembl" id="ENSHHUT00000031486.1">
    <property type="protein sequence ID" value="ENSHHUP00000030232.1"/>
    <property type="gene ID" value="ENSHHUG00000019250.1"/>
</dbReference>